<name>U5DP75_9CHRO</name>
<dbReference type="Proteomes" id="UP000016960">
    <property type="component" value="Unassembled WGS sequence"/>
</dbReference>
<proteinExistence type="predicted"/>
<evidence type="ECO:0000313" key="2">
    <source>
        <dbReference type="Proteomes" id="UP000016960"/>
    </source>
</evidence>
<dbReference type="EMBL" id="ASSJ01000014">
    <property type="protein sequence ID" value="ERN42632.1"/>
    <property type="molecule type" value="Genomic_DNA"/>
</dbReference>
<dbReference type="Gene3D" id="2.30.30.40">
    <property type="entry name" value="SH3 Domains"/>
    <property type="match status" value="1"/>
</dbReference>
<dbReference type="InParanoid" id="U5DP75"/>
<dbReference type="eggNOG" id="ENOG502ZNMA">
    <property type="taxonomic scope" value="Bacteria"/>
</dbReference>
<keyword evidence="2" id="KW-1185">Reference proteome</keyword>
<organism evidence="1 2">
    <name type="scientific">Rubidibacter lacunae KORDI 51-2</name>
    <dbReference type="NCBI Taxonomy" id="582515"/>
    <lineage>
        <taxon>Bacteria</taxon>
        <taxon>Bacillati</taxon>
        <taxon>Cyanobacteriota</taxon>
        <taxon>Cyanophyceae</taxon>
        <taxon>Oscillatoriophycideae</taxon>
        <taxon>Chroococcales</taxon>
        <taxon>Aphanothecaceae</taxon>
        <taxon>Rubidibacter</taxon>
    </lineage>
</organism>
<reference evidence="1 2" key="1">
    <citation type="submission" date="2013-05" db="EMBL/GenBank/DDBJ databases">
        <title>Draft genome sequence of Rubidibacter lacunae KORDI 51-2.</title>
        <authorList>
            <person name="Choi D.H."/>
            <person name="Noh J.H."/>
            <person name="Kwon K.-K."/>
            <person name="Lee J.-H."/>
            <person name="Ryu J.-Y."/>
        </authorList>
    </citation>
    <scope>NUCLEOTIDE SEQUENCE [LARGE SCALE GENOMIC DNA]</scope>
    <source>
        <strain evidence="1 2">KORDI 51-2</strain>
    </source>
</reference>
<comment type="caution">
    <text evidence="1">The sequence shown here is derived from an EMBL/GenBank/DDBJ whole genome shotgun (WGS) entry which is preliminary data.</text>
</comment>
<evidence type="ECO:0000313" key="1">
    <source>
        <dbReference type="EMBL" id="ERN42632.1"/>
    </source>
</evidence>
<dbReference type="AlphaFoldDB" id="U5DP75"/>
<protein>
    <submittedName>
        <fullName evidence="1">Uncharacterized protein</fullName>
    </submittedName>
</protein>
<gene>
    <name evidence="1" type="ORF">KR51_00006610</name>
</gene>
<sequence>MWKKFLVSINSIIFVVSSFLPAIAGDYSNLICTRTRGSSVNLRTGPGINYPKGLIQVGSGGERVVARFEQRNYTVSDGELITVFSSSPAADGSTWLKIGTNQWVAWVRSDFVCR</sequence>
<accession>U5DP75</accession>